<dbReference type="SUPFAM" id="SSF53822">
    <property type="entry name" value="Periplasmic binding protein-like I"/>
    <property type="match status" value="1"/>
</dbReference>
<keyword evidence="3" id="KW-0238">DNA-binding</keyword>
<dbReference type="OrthoDB" id="9772505at2"/>
<dbReference type="RefSeq" id="WP_146461811.1">
    <property type="nucleotide sequence ID" value="NZ_SJPW01000008.1"/>
</dbReference>
<dbReference type="PANTHER" id="PTHR30146">
    <property type="entry name" value="LACI-RELATED TRANSCRIPTIONAL REPRESSOR"/>
    <property type="match status" value="1"/>
</dbReference>
<organism evidence="6 7">
    <name type="scientific">Rubripirellula tenax</name>
    <dbReference type="NCBI Taxonomy" id="2528015"/>
    <lineage>
        <taxon>Bacteria</taxon>
        <taxon>Pseudomonadati</taxon>
        <taxon>Planctomycetota</taxon>
        <taxon>Planctomycetia</taxon>
        <taxon>Pirellulales</taxon>
        <taxon>Pirellulaceae</taxon>
        <taxon>Rubripirellula</taxon>
    </lineage>
</organism>
<dbReference type="GO" id="GO:0000976">
    <property type="term" value="F:transcription cis-regulatory region binding"/>
    <property type="evidence" value="ECO:0007669"/>
    <property type="project" value="TreeGrafter"/>
</dbReference>
<keyword evidence="4" id="KW-0804">Transcription</keyword>
<dbReference type="PANTHER" id="PTHR30146:SF148">
    <property type="entry name" value="HTH-TYPE TRANSCRIPTIONAL REPRESSOR PURR-RELATED"/>
    <property type="match status" value="1"/>
</dbReference>
<dbReference type="Pfam" id="PF13377">
    <property type="entry name" value="Peripla_BP_3"/>
    <property type="match status" value="1"/>
</dbReference>
<comment type="caution">
    <text evidence="6">The sequence shown here is derived from an EMBL/GenBank/DDBJ whole genome shotgun (WGS) entry which is preliminary data.</text>
</comment>
<dbReference type="InterPro" id="IPR000843">
    <property type="entry name" value="HTH_LacI"/>
</dbReference>
<accession>A0A5C6ECF2</accession>
<gene>
    <name evidence="6" type="primary">ccpA_2</name>
    <name evidence="6" type="ORF">Poly51_55190</name>
</gene>
<dbReference type="InterPro" id="IPR046335">
    <property type="entry name" value="LacI/GalR-like_sensor"/>
</dbReference>
<dbReference type="CDD" id="cd01392">
    <property type="entry name" value="HTH_LacI"/>
    <property type="match status" value="1"/>
</dbReference>
<proteinExistence type="predicted"/>
<protein>
    <submittedName>
        <fullName evidence="6">Catabolite control protein A</fullName>
    </submittedName>
</protein>
<evidence type="ECO:0000256" key="3">
    <source>
        <dbReference type="ARBA" id="ARBA00023125"/>
    </source>
</evidence>
<dbReference type="InterPro" id="IPR028082">
    <property type="entry name" value="Peripla_BP_I"/>
</dbReference>
<dbReference type="GO" id="GO:0003700">
    <property type="term" value="F:DNA-binding transcription factor activity"/>
    <property type="evidence" value="ECO:0007669"/>
    <property type="project" value="TreeGrafter"/>
</dbReference>
<keyword evidence="7" id="KW-1185">Reference proteome</keyword>
<evidence type="ECO:0000256" key="4">
    <source>
        <dbReference type="ARBA" id="ARBA00023163"/>
    </source>
</evidence>
<evidence type="ECO:0000256" key="2">
    <source>
        <dbReference type="ARBA" id="ARBA00023015"/>
    </source>
</evidence>
<dbReference type="Gene3D" id="1.10.260.40">
    <property type="entry name" value="lambda repressor-like DNA-binding domains"/>
    <property type="match status" value="1"/>
</dbReference>
<evidence type="ECO:0000256" key="1">
    <source>
        <dbReference type="ARBA" id="ARBA00022491"/>
    </source>
</evidence>
<name>A0A5C6ECF2_9BACT</name>
<evidence type="ECO:0000313" key="7">
    <source>
        <dbReference type="Proteomes" id="UP000318288"/>
    </source>
</evidence>
<dbReference type="Proteomes" id="UP000318288">
    <property type="component" value="Unassembled WGS sequence"/>
</dbReference>
<keyword evidence="1" id="KW-0678">Repressor</keyword>
<dbReference type="AlphaFoldDB" id="A0A5C6ECF2"/>
<dbReference type="EMBL" id="SJPW01000008">
    <property type="protein sequence ID" value="TWU46124.1"/>
    <property type="molecule type" value="Genomic_DNA"/>
</dbReference>
<dbReference type="InterPro" id="IPR010982">
    <property type="entry name" value="Lambda_DNA-bd_dom_sf"/>
</dbReference>
<dbReference type="SUPFAM" id="SSF47413">
    <property type="entry name" value="lambda repressor-like DNA-binding domains"/>
    <property type="match status" value="1"/>
</dbReference>
<dbReference type="CDD" id="cd06267">
    <property type="entry name" value="PBP1_LacI_sugar_binding-like"/>
    <property type="match status" value="1"/>
</dbReference>
<sequence>MAKRISQTQIAKELGVSQSLVSLVLNGRRDGISDESYSKIWRVAVANGYVPRGMQPVHAPEARRSYVGIVLRSGLKLDRPSNTFSHVQQGLFKVLQKSRISTTFLGGERDLDETKLFELLGQRDPLQGIVVFGEVSEPFLRALGALRVTLLSVYASTPGLCHSVAPNEKQSLDQLVEHLVKLGHKRFAWLGGNSQLGRHHARLGALRECLKTHELELDDRFVVSVEKGDRQEGLDCAEQLITRLGDDCSDAPTAWVCHNGLMARGAYQFALQRGIRIPTDVSIVAVDRTRICTEIHPYLTSAGSNPEVIGEEAAKLLCKTDEPGENRIFVDLVIPSEFFAGETSGPVSG</sequence>
<dbReference type="Gene3D" id="3.40.50.2300">
    <property type="match status" value="2"/>
</dbReference>
<keyword evidence="2" id="KW-0805">Transcription regulation</keyword>
<feature type="domain" description="HTH lacI-type" evidence="5">
    <location>
        <begin position="4"/>
        <end position="76"/>
    </location>
</feature>
<evidence type="ECO:0000313" key="6">
    <source>
        <dbReference type="EMBL" id="TWU46124.1"/>
    </source>
</evidence>
<reference evidence="6 7" key="1">
    <citation type="submission" date="2019-02" db="EMBL/GenBank/DDBJ databases">
        <title>Deep-cultivation of Planctomycetes and their phenomic and genomic characterization uncovers novel biology.</title>
        <authorList>
            <person name="Wiegand S."/>
            <person name="Jogler M."/>
            <person name="Boedeker C."/>
            <person name="Pinto D."/>
            <person name="Vollmers J."/>
            <person name="Rivas-Marin E."/>
            <person name="Kohn T."/>
            <person name="Peeters S.H."/>
            <person name="Heuer A."/>
            <person name="Rast P."/>
            <person name="Oberbeckmann S."/>
            <person name="Bunk B."/>
            <person name="Jeske O."/>
            <person name="Meyerdierks A."/>
            <person name="Storesund J.E."/>
            <person name="Kallscheuer N."/>
            <person name="Luecker S."/>
            <person name="Lage O.M."/>
            <person name="Pohl T."/>
            <person name="Merkel B.J."/>
            <person name="Hornburger P."/>
            <person name="Mueller R.-W."/>
            <person name="Bruemmer F."/>
            <person name="Labrenz M."/>
            <person name="Spormann A.M."/>
            <person name="Op Den Camp H."/>
            <person name="Overmann J."/>
            <person name="Amann R."/>
            <person name="Jetten M.S.M."/>
            <person name="Mascher T."/>
            <person name="Medema M.H."/>
            <person name="Devos D.P."/>
            <person name="Kaster A.-K."/>
            <person name="Ovreas L."/>
            <person name="Rohde M."/>
            <person name="Galperin M.Y."/>
            <person name="Jogler C."/>
        </authorList>
    </citation>
    <scope>NUCLEOTIDE SEQUENCE [LARGE SCALE GENOMIC DNA]</scope>
    <source>
        <strain evidence="6 7">Poly51</strain>
    </source>
</reference>
<evidence type="ECO:0000259" key="5">
    <source>
        <dbReference type="SMART" id="SM00354"/>
    </source>
</evidence>
<dbReference type="SMART" id="SM00354">
    <property type="entry name" value="HTH_LACI"/>
    <property type="match status" value="1"/>
</dbReference>